<dbReference type="InterPro" id="IPR005546">
    <property type="entry name" value="Autotransporte_beta"/>
</dbReference>
<dbReference type="Gene3D" id="2.40.128.130">
    <property type="entry name" value="Autotransporter beta-domain"/>
    <property type="match status" value="1"/>
</dbReference>
<organism evidence="3 4">
    <name type="scientific">Phascolarctobacterium succinatutens</name>
    <dbReference type="NCBI Taxonomy" id="626940"/>
    <lineage>
        <taxon>Bacteria</taxon>
        <taxon>Bacillati</taxon>
        <taxon>Bacillota</taxon>
        <taxon>Negativicutes</taxon>
        <taxon>Acidaminococcales</taxon>
        <taxon>Acidaminococcaceae</taxon>
        <taxon>Phascolarctobacterium</taxon>
    </lineage>
</organism>
<proteinExistence type="predicted"/>
<reference evidence="3 4" key="1">
    <citation type="journal article" date="2016" name="Nat. Biotechnol.">
        <title>Measurement of bacterial replication rates in microbial communities.</title>
        <authorList>
            <person name="Brown C.T."/>
            <person name="Olm M.R."/>
            <person name="Thomas B.C."/>
            <person name="Banfield J.F."/>
        </authorList>
    </citation>
    <scope>NUCLEOTIDE SEQUENCE [LARGE SCALE GENOMIC DNA]</scope>
    <source>
        <strain evidence="3">46_33</strain>
    </source>
</reference>
<dbReference type="InterPro" id="IPR012332">
    <property type="entry name" value="Autotransporter_pectin_lyase_C"/>
</dbReference>
<dbReference type="EMBL" id="MNTG01000010">
    <property type="protein sequence ID" value="OLA38716.1"/>
    <property type="molecule type" value="Genomic_DNA"/>
</dbReference>
<dbReference type="SUPFAM" id="SSF103515">
    <property type="entry name" value="Autotransporter"/>
    <property type="match status" value="1"/>
</dbReference>
<dbReference type="InterPro" id="IPR036709">
    <property type="entry name" value="Autotransporte_beta_dom_sf"/>
</dbReference>
<dbReference type="GO" id="GO:0019867">
    <property type="term" value="C:outer membrane"/>
    <property type="evidence" value="ECO:0007669"/>
    <property type="project" value="InterPro"/>
</dbReference>
<evidence type="ECO:0000256" key="1">
    <source>
        <dbReference type="SAM" id="SignalP"/>
    </source>
</evidence>
<evidence type="ECO:0000313" key="3">
    <source>
        <dbReference type="EMBL" id="OLA38716.1"/>
    </source>
</evidence>
<dbReference type="PROSITE" id="PS51208">
    <property type="entry name" value="AUTOTRANSPORTER"/>
    <property type="match status" value="1"/>
</dbReference>
<dbReference type="Gene3D" id="2.160.20.20">
    <property type="match status" value="1"/>
</dbReference>
<dbReference type="RefSeq" id="WP_303679465.1">
    <property type="nucleotide sequence ID" value="NZ_MNTG01000010.1"/>
</dbReference>
<dbReference type="NCBIfam" id="TIGR01414">
    <property type="entry name" value="autotrans_barl"/>
    <property type="match status" value="1"/>
</dbReference>
<dbReference type="PROSITE" id="PS51257">
    <property type="entry name" value="PROKAR_LIPOPROTEIN"/>
    <property type="match status" value="1"/>
</dbReference>
<evidence type="ECO:0000313" key="4">
    <source>
        <dbReference type="Proteomes" id="UP000186777"/>
    </source>
</evidence>
<dbReference type="PANTHER" id="PTHR35037:SF3">
    <property type="entry name" value="C-TERMINAL REGION OF AIDA-LIKE PROTEIN"/>
    <property type="match status" value="1"/>
</dbReference>
<name>A0A1Q6R8R4_9FIRM</name>
<dbReference type="InterPro" id="IPR006315">
    <property type="entry name" value="OM_autotransptr_brl_dom"/>
</dbReference>
<dbReference type="SMART" id="SM00869">
    <property type="entry name" value="Autotransporter"/>
    <property type="match status" value="1"/>
</dbReference>
<dbReference type="InterPro" id="IPR003991">
    <property type="entry name" value="Pertactin_virulence_factor"/>
</dbReference>
<dbReference type="PRINTS" id="PR01484">
    <property type="entry name" value="PRTACTNFAMLY"/>
</dbReference>
<evidence type="ECO:0000259" key="2">
    <source>
        <dbReference type="PROSITE" id="PS51208"/>
    </source>
</evidence>
<comment type="caution">
    <text evidence="3">The sequence shown here is derived from an EMBL/GenBank/DDBJ whole genome shotgun (WGS) entry which is preliminary data.</text>
</comment>
<sequence>MSKSNSFKKSRKLALGIAVAMGCSFAAVAFADGAIVAPSGMTTDSTVTSVTATDNMIAGGQWLPNIGAAVSASGNNTVLNMNLGKNALTVNGYGSSHSTGIAAIDKGVVNINNPGAMSVTAESTGGGQTAALFVNSGGKIFVHNANTSGSTTLEKQKLTLTGTTTNSTNGAVVKAMNGVNGTRSYIKIDGLVDINADTTDGVGMSEAVSAVASTIDIGGGNIFATKKGVNPGLNYGFAENCAIRAYGEFVSSNYGIVNVNVTKESNALDAKATGAGDNDVRILGDFNTVGGMGTKGTINVGLNTEESYWNGNYIKGAGWGETPGDYGSVNLFMGNGAQWIGNASFATNVKMSDEGTVWKGYSLNNAVSADISDDAAWYNYNEADTTALLRLNGGSNADRAGLVYMTPFTKKVNGGDVAYNTGNVSIANYSGNMKVFYNHDASDVSSILGGNFTIASAASGSAIKLITDNTGININNSSQVNNVLDNLAKKLYYTAYTSGERNLDGSVVIAEGLTSASAEKKTGSINYNTTTGQGYLNTNATNITKTRLLKAFKAHDSQQLMTLAGESENGLVFNNSITGDTAKDTDYIAAGVITDDGIYSFNKDVTINTKEHQLIRKVASGYSRYNRFCAPIYAFNGQNATINMNGNTLNVNVLATDWPEDNKNYLGIAAQKGSTIEVNNPGAININFDKIGDSKTGIVAAAGGNVFIHNGGENLEQKILSIKSPDDKLIYAISAETKKSTTGQASKVVIDGLVDIYAPDKVSPNTVTLANAVISDSSVVDIAGGKIIGRLTSKKSFETIDTAQININVNKDTDGNIIGAGDNIVRIEGEVTTLGSAGASQVNIGLNGAESYLKGDVRGAEEADAKQYGNGSSADGLTNCGVNLFINNNASWNGNLGGVATIRMHSGAIWHGGARDLQNGNSDSKINNMSMTLDTNSVWYNTSYADINVDYFTGGKDEATRGTIVMDCDKDITLNNYSGNTVVSFNRDSEYPTRVLGGNITIGSAAEGSVITLSTDNDGIDTSNAGEVSKVLNKLANKLTYTGAIEGAENNLDGYVQIAEGLTASSAALKLGDINFSAEDGKGSLKDGSIITPENKKNPEVIYGDKETAMMKGAKTAMASTALLWRAENNDLMKRMGDLRLSEDESGIWAKYYGGKYSMDAQNTDLNLKYNAYQVGYDKEVGNGWKAGVALSYNDGNSSYGNGRADIKGTSLGLYGTWQGDSGQYLDLIAKYTRLENEFDVRNAYGHKLNGDYKTWGASLSAEYGKRFEGKNGLYVDPSLELTVGRIAAKDYAATSDYLSAWGKNKNMDVAQDAFTSCIARLGVRVGQTTDNASYFVKLAAAHEFSGDFDSAFRAVGEQGGKTSLDFGDTWYEAQVGVTAKLSAANTFYATYGCSFGGDVEQKYRLDAGLRWSF</sequence>
<dbReference type="STRING" id="626940.BHW43_03050"/>
<dbReference type="Pfam" id="PF03797">
    <property type="entry name" value="Autotransporter"/>
    <property type="match status" value="1"/>
</dbReference>
<protein>
    <recommendedName>
        <fullName evidence="2">Autotransporter domain-containing protein</fullName>
    </recommendedName>
</protein>
<feature type="domain" description="Autotransporter" evidence="2">
    <location>
        <begin position="1141"/>
        <end position="1414"/>
    </location>
</feature>
<feature type="signal peptide" evidence="1">
    <location>
        <begin position="1"/>
        <end position="31"/>
    </location>
</feature>
<dbReference type="PANTHER" id="PTHR35037">
    <property type="entry name" value="C-TERMINAL REGION OF AIDA-LIKE PROTEIN"/>
    <property type="match status" value="1"/>
</dbReference>
<dbReference type="InterPro" id="IPR051551">
    <property type="entry name" value="Autotransporter_adhesion"/>
</dbReference>
<feature type="chain" id="PRO_5010163255" description="Autotransporter domain-containing protein" evidence="1">
    <location>
        <begin position="32"/>
        <end position="1414"/>
    </location>
</feature>
<gene>
    <name evidence="3" type="ORF">BHW43_03050</name>
</gene>
<keyword evidence="1" id="KW-0732">Signal</keyword>
<dbReference type="Proteomes" id="UP000186777">
    <property type="component" value="Unassembled WGS sequence"/>
</dbReference>
<accession>A0A1Q6R8R4</accession>